<dbReference type="InterPro" id="IPR000905">
    <property type="entry name" value="Gcp-like_dom"/>
</dbReference>
<reference evidence="2" key="1">
    <citation type="journal article" date="2020" name="mSystems">
        <title>Genome- and Community-Level Interaction Insights into Carbon Utilization and Element Cycling Functions of Hydrothermarchaeota in Hydrothermal Sediment.</title>
        <authorList>
            <person name="Zhou Z."/>
            <person name="Liu Y."/>
            <person name="Xu W."/>
            <person name="Pan J."/>
            <person name="Luo Z.H."/>
            <person name="Li M."/>
        </authorList>
    </citation>
    <scope>NUCLEOTIDE SEQUENCE [LARGE SCALE GENOMIC DNA]</scope>
    <source>
        <strain evidence="2">SpSt-853</strain>
    </source>
</reference>
<proteinExistence type="predicted"/>
<dbReference type="EMBL" id="DTKJ01000006">
    <property type="protein sequence ID" value="HGZ10704.1"/>
    <property type="molecule type" value="Genomic_DNA"/>
</dbReference>
<keyword evidence="2" id="KW-0808">Transferase</keyword>
<dbReference type="SUPFAM" id="SSF53067">
    <property type="entry name" value="Actin-like ATPase domain"/>
    <property type="match status" value="1"/>
</dbReference>
<dbReference type="GO" id="GO:0016740">
    <property type="term" value="F:transferase activity"/>
    <property type="evidence" value="ECO:0007669"/>
    <property type="project" value="UniProtKB-KW"/>
</dbReference>
<dbReference type="GO" id="GO:0002949">
    <property type="term" value="P:tRNA threonylcarbamoyladenosine modification"/>
    <property type="evidence" value="ECO:0007669"/>
    <property type="project" value="InterPro"/>
</dbReference>
<sequence length="146" mass="15528">MTLESPGAYQQHLLPGVESLLTAADGRLEEVSAIAVSQAPGHFTGLRLSLATAQGLAWALGCTLKAVSTLEILAAQLPYQPEPIAVLMDAKRQEVTWASFAARKENHLPWPPSNASRLPACLIISPAPPSSPAPLWKFMNCSSGRC</sequence>
<name>A0A7C5ERR2_9BACT</name>
<accession>A0A7C5ERR2</accession>
<evidence type="ECO:0000313" key="2">
    <source>
        <dbReference type="EMBL" id="HGZ10704.1"/>
    </source>
</evidence>
<dbReference type="AlphaFoldDB" id="A0A7C5ERR2"/>
<feature type="domain" description="Gcp-like" evidence="1">
    <location>
        <begin position="9"/>
        <end position="100"/>
    </location>
</feature>
<evidence type="ECO:0000259" key="1">
    <source>
        <dbReference type="Pfam" id="PF00814"/>
    </source>
</evidence>
<dbReference type="InterPro" id="IPR043129">
    <property type="entry name" value="ATPase_NBD"/>
</dbReference>
<dbReference type="Pfam" id="PF00814">
    <property type="entry name" value="TsaD"/>
    <property type="match status" value="1"/>
</dbReference>
<dbReference type="Gene3D" id="3.30.420.40">
    <property type="match status" value="2"/>
</dbReference>
<gene>
    <name evidence="2" type="primary">tsaB</name>
    <name evidence="2" type="ORF">ENW48_00620</name>
</gene>
<organism evidence="2">
    <name type="scientific">Desulfobacca acetoxidans</name>
    <dbReference type="NCBI Taxonomy" id="60893"/>
    <lineage>
        <taxon>Bacteria</taxon>
        <taxon>Pseudomonadati</taxon>
        <taxon>Thermodesulfobacteriota</taxon>
        <taxon>Desulfobaccia</taxon>
        <taxon>Desulfobaccales</taxon>
        <taxon>Desulfobaccaceae</taxon>
        <taxon>Desulfobacca</taxon>
    </lineage>
</organism>
<dbReference type="NCBIfam" id="TIGR03725">
    <property type="entry name" value="T6A_YeaZ"/>
    <property type="match status" value="1"/>
</dbReference>
<protein>
    <submittedName>
        <fullName evidence="2">tRNA (Adenosine(37)-N6)-threonylcarbamoyltransferase complex dimerization subunit type 1 TsaB</fullName>
    </submittedName>
</protein>
<comment type="caution">
    <text evidence="2">The sequence shown here is derived from an EMBL/GenBank/DDBJ whole genome shotgun (WGS) entry which is preliminary data.</text>
</comment>
<dbReference type="InterPro" id="IPR022496">
    <property type="entry name" value="T6A_TsaB"/>
</dbReference>